<dbReference type="Gene3D" id="3.90.550.10">
    <property type="entry name" value="Spore Coat Polysaccharide Biosynthesis Protein SpsA, Chain A"/>
    <property type="match status" value="1"/>
</dbReference>
<protein>
    <recommendedName>
        <fullName evidence="1">Glycosyltransferase 2-like domain-containing protein</fullName>
    </recommendedName>
</protein>
<evidence type="ECO:0000313" key="2">
    <source>
        <dbReference type="EMBL" id="PCS01603.1"/>
    </source>
</evidence>
<sequence length="290" mass="33885">MNQSYPKFELLAINDGSTDFTLNQLRQWGDEDDRIRVVSNLHTGLAASRNLGLRLVKGKFVLFLHSDVLLKQDALSLLLEGMSYGADLTMSCSCILKNSDQNRQLQYTEQVLQTLLCSDYLFSLNGILFKRFILLDGLESETWEEQNIKQLSEAFGLSTWIFLLSDDEIYQNPIEVNRTLYDEINSLLLCDIMEKEFIQQFPEMKSLIYTKVFQIELTVLRTILGKEKSVLKKSKLKTIWAKLLKDKHEVDWQEINDPEVIKSLKETHWGRQIFLFLQKHQYKLQNSFKD</sequence>
<dbReference type="EMBL" id="JXJU01000001">
    <property type="protein sequence ID" value="PCS01603.1"/>
    <property type="molecule type" value="Genomic_DNA"/>
</dbReference>
<feature type="domain" description="Glycosyltransferase 2-like" evidence="1">
    <location>
        <begin position="2"/>
        <end position="90"/>
    </location>
</feature>
<dbReference type="InterPro" id="IPR001173">
    <property type="entry name" value="Glyco_trans_2-like"/>
</dbReference>
<dbReference type="STRING" id="1291764.GCA_001311235_00034"/>
<dbReference type="Proteomes" id="UP000218181">
    <property type="component" value="Unassembled WGS sequence"/>
</dbReference>
<dbReference type="PANTHER" id="PTHR43685">
    <property type="entry name" value="GLYCOSYLTRANSFERASE"/>
    <property type="match status" value="1"/>
</dbReference>
<dbReference type="InterPro" id="IPR029044">
    <property type="entry name" value="Nucleotide-diphossugar_trans"/>
</dbReference>
<evidence type="ECO:0000313" key="3">
    <source>
        <dbReference type="Proteomes" id="UP000218181"/>
    </source>
</evidence>
<evidence type="ECO:0000259" key="1">
    <source>
        <dbReference type="Pfam" id="PF00535"/>
    </source>
</evidence>
<dbReference type="Pfam" id="PF00535">
    <property type="entry name" value="Glycos_transf_2"/>
    <property type="match status" value="1"/>
</dbReference>
<accession>A0A2A5RQ82</accession>
<proteinExistence type="predicted"/>
<organism evidence="2 3">
    <name type="scientific">Lactococcus fujiensis JCM 16395</name>
    <dbReference type="NCBI Taxonomy" id="1291764"/>
    <lineage>
        <taxon>Bacteria</taxon>
        <taxon>Bacillati</taxon>
        <taxon>Bacillota</taxon>
        <taxon>Bacilli</taxon>
        <taxon>Lactobacillales</taxon>
        <taxon>Streptococcaceae</taxon>
        <taxon>Lactococcus</taxon>
    </lineage>
</organism>
<dbReference type="PANTHER" id="PTHR43685:SF2">
    <property type="entry name" value="GLYCOSYLTRANSFERASE 2-LIKE DOMAIN-CONTAINING PROTEIN"/>
    <property type="match status" value="1"/>
</dbReference>
<dbReference type="AlphaFoldDB" id="A0A2A5RQ82"/>
<name>A0A2A5RQ82_9LACT</name>
<dbReference type="SUPFAM" id="SSF53448">
    <property type="entry name" value="Nucleotide-diphospho-sugar transferases"/>
    <property type="match status" value="1"/>
</dbReference>
<dbReference type="CDD" id="cd00761">
    <property type="entry name" value="Glyco_tranf_GTA_type"/>
    <property type="match status" value="1"/>
</dbReference>
<reference evidence="2 3" key="1">
    <citation type="submission" date="2014-12" db="EMBL/GenBank/DDBJ databases">
        <title>Draft genome sequences of 10 type strains of Lactococcus.</title>
        <authorList>
            <person name="Sun Z."/>
            <person name="Zhong Z."/>
            <person name="Liu W."/>
            <person name="Zhang W."/>
            <person name="Zhang H."/>
        </authorList>
    </citation>
    <scope>NUCLEOTIDE SEQUENCE [LARGE SCALE GENOMIC DNA]</scope>
    <source>
        <strain evidence="2 3">JCM 16395</strain>
    </source>
</reference>
<gene>
    <name evidence="2" type="ORF">RT41_GL000367</name>
</gene>
<dbReference type="InterPro" id="IPR050834">
    <property type="entry name" value="Glycosyltransf_2"/>
</dbReference>
<keyword evidence="3" id="KW-1185">Reference proteome</keyword>
<comment type="caution">
    <text evidence="2">The sequence shown here is derived from an EMBL/GenBank/DDBJ whole genome shotgun (WGS) entry which is preliminary data.</text>
</comment>